<feature type="region of interest" description="Disordered" evidence="7">
    <location>
        <begin position="111"/>
        <end position="133"/>
    </location>
</feature>
<evidence type="ECO:0000256" key="1">
    <source>
        <dbReference type="ARBA" id="ARBA00022553"/>
    </source>
</evidence>
<dbReference type="AlphaFoldDB" id="A0A803KD77"/>
<feature type="region of interest" description="Disordered" evidence="7">
    <location>
        <begin position="707"/>
        <end position="790"/>
    </location>
</feature>
<dbReference type="GO" id="GO:0030837">
    <property type="term" value="P:negative regulation of actin filament polymerization"/>
    <property type="evidence" value="ECO:0007669"/>
    <property type="project" value="InterPro"/>
</dbReference>
<dbReference type="FunFam" id="1.25.40.20:FF:000017">
    <property type="entry name" value="KN motif and ankyrin repeat domain-containing protein 1"/>
    <property type="match status" value="1"/>
</dbReference>
<feature type="repeat" description="ANK" evidence="5">
    <location>
        <begin position="989"/>
        <end position="1021"/>
    </location>
</feature>
<dbReference type="Bgee" id="ENSXETG00000021895">
    <property type="expression patterns" value="Expressed in heart and 14 other cell types or tissues"/>
</dbReference>
<dbReference type="Gene3D" id="1.25.40.20">
    <property type="entry name" value="Ankyrin repeat-containing domain"/>
    <property type="match status" value="1"/>
</dbReference>
<dbReference type="SUPFAM" id="SSF48403">
    <property type="entry name" value="Ankyrin repeat"/>
    <property type="match status" value="1"/>
</dbReference>
<gene>
    <name evidence="8" type="primary">kank3</name>
</gene>
<dbReference type="InterPro" id="IPR021939">
    <property type="entry name" value="KN_motif"/>
</dbReference>
<dbReference type="Ensembl" id="ENSXETT00000114812">
    <property type="protein sequence ID" value="ENSXETP00000118194"/>
    <property type="gene ID" value="ENSXETG00000021895"/>
</dbReference>
<feature type="region of interest" description="Disordered" evidence="7">
    <location>
        <begin position="63"/>
        <end position="94"/>
    </location>
</feature>
<evidence type="ECO:0000256" key="2">
    <source>
        <dbReference type="ARBA" id="ARBA00022737"/>
    </source>
</evidence>
<evidence type="ECO:0000256" key="6">
    <source>
        <dbReference type="SAM" id="Coils"/>
    </source>
</evidence>
<evidence type="ECO:0000256" key="4">
    <source>
        <dbReference type="ARBA" id="ARBA00023054"/>
    </source>
</evidence>
<organism evidence="8">
    <name type="scientific">Xenopus tropicalis</name>
    <name type="common">Western clawed frog</name>
    <name type="synonym">Silurana tropicalis</name>
    <dbReference type="NCBI Taxonomy" id="8364"/>
    <lineage>
        <taxon>Eukaryota</taxon>
        <taxon>Metazoa</taxon>
        <taxon>Chordata</taxon>
        <taxon>Craniata</taxon>
        <taxon>Vertebrata</taxon>
        <taxon>Euteleostomi</taxon>
        <taxon>Amphibia</taxon>
        <taxon>Batrachia</taxon>
        <taxon>Anura</taxon>
        <taxon>Pipoidea</taxon>
        <taxon>Pipidae</taxon>
        <taxon>Xenopodinae</taxon>
        <taxon>Xenopus</taxon>
        <taxon>Silurana</taxon>
    </lineage>
</organism>
<keyword evidence="3 5" id="KW-0040">ANK repeat</keyword>
<feature type="compositionally biased region" description="Polar residues" evidence="7">
    <location>
        <begin position="71"/>
        <end position="94"/>
    </location>
</feature>
<keyword evidence="2" id="KW-0677">Repeat</keyword>
<dbReference type="Xenbase" id="XB-GENE-853766">
    <property type="gene designation" value="kank3"/>
</dbReference>
<dbReference type="SMART" id="SM00248">
    <property type="entry name" value="ANK"/>
    <property type="match status" value="5"/>
</dbReference>
<name>A0A803KD77_XENTR</name>
<proteinExistence type="predicted"/>
<feature type="coiled-coil region" evidence="6">
    <location>
        <begin position="246"/>
        <end position="297"/>
    </location>
</feature>
<feature type="compositionally biased region" description="Basic and acidic residues" evidence="7">
    <location>
        <begin position="763"/>
        <end position="789"/>
    </location>
</feature>
<evidence type="ECO:0000256" key="3">
    <source>
        <dbReference type="ARBA" id="ARBA00023043"/>
    </source>
</evidence>
<feature type="repeat" description="ANK" evidence="5">
    <location>
        <begin position="917"/>
        <end position="942"/>
    </location>
</feature>
<dbReference type="PROSITE" id="PS50088">
    <property type="entry name" value="ANK_REPEAT"/>
    <property type="match status" value="2"/>
</dbReference>
<dbReference type="GeneTree" id="ENSGT00940000154886"/>
<evidence type="ECO:0000256" key="7">
    <source>
        <dbReference type="SAM" id="MobiDB-lite"/>
    </source>
</evidence>
<evidence type="ECO:0000313" key="8">
    <source>
        <dbReference type="Ensembl" id="ENSXETP00000118194"/>
    </source>
</evidence>
<reference evidence="8" key="1">
    <citation type="journal article" date="2010" name="Science">
        <title>The genome of the Western clawed frog Xenopus tropicalis.</title>
        <authorList>
            <person name="Hellsten U."/>
            <person name="Harland R.M."/>
            <person name="Gilchrist M.J."/>
            <person name="Hendrix D."/>
            <person name="Jurka J."/>
            <person name="Kapitonov V."/>
            <person name="Ovcharenko I."/>
            <person name="Putnam N.H."/>
            <person name="Shu S."/>
            <person name="Taher L."/>
            <person name="Blitz I.L."/>
            <person name="Blumberg B."/>
            <person name="Dichmann D.S."/>
            <person name="Dubchak I."/>
            <person name="Amaya E."/>
            <person name="Detter J.C."/>
            <person name="Fletcher R."/>
            <person name="Gerhard D.S."/>
            <person name="Goodstein D."/>
            <person name="Graves T."/>
            <person name="Grigoriev I.V."/>
            <person name="Grimwood J."/>
            <person name="Kawashima T."/>
            <person name="Lindquist E."/>
            <person name="Lucas S.M."/>
            <person name="Mead P.E."/>
            <person name="Mitros T."/>
            <person name="Ogino H."/>
            <person name="Ohta Y."/>
            <person name="Poliakov A.V."/>
            <person name="Pollet N."/>
            <person name="Robert J."/>
            <person name="Salamov A."/>
            <person name="Sater A.K."/>
            <person name="Schmutz J."/>
            <person name="Terry A."/>
            <person name="Vize P.D."/>
            <person name="Warren W.C."/>
            <person name="Wells D."/>
            <person name="Wills A."/>
            <person name="Wilson R.K."/>
            <person name="Zimmerman L.B."/>
            <person name="Zorn A.M."/>
            <person name="Grainger R."/>
            <person name="Grammer T."/>
            <person name="Khokha M.K."/>
            <person name="Richardson P.M."/>
            <person name="Rokhsar D.S."/>
        </authorList>
    </citation>
    <scope>NUCLEOTIDE SEQUENCE [LARGE SCALE GENOMIC DNA]</scope>
    <source>
        <strain evidence="8">Nigerian</strain>
    </source>
</reference>
<evidence type="ECO:0000256" key="5">
    <source>
        <dbReference type="PROSITE-ProRule" id="PRU00023"/>
    </source>
</evidence>
<protein>
    <submittedName>
        <fullName evidence="8">KN motif and ankyrin repeat domains 3</fullName>
    </submittedName>
</protein>
<dbReference type="InterPro" id="IPR036770">
    <property type="entry name" value="Ankyrin_rpt-contain_sf"/>
</dbReference>
<keyword evidence="4 6" id="KW-0175">Coiled coil</keyword>
<feature type="coiled-coil region" evidence="6">
    <location>
        <begin position="150"/>
        <end position="177"/>
    </location>
</feature>
<dbReference type="Pfam" id="PF12075">
    <property type="entry name" value="KN_motif"/>
    <property type="match status" value="1"/>
</dbReference>
<sequence>MTQSIHLNQNLPDLGGPFLYRDQDENEKTAYSVETPYGFQLDLDFLKYVDDIQSGQTLKKVPVYRKPRVPRQSTSSLRSPSCQTGGWTSTESLTFSDDGRSSNVFFPRVRTQSNSSDNKEMLSFPKSNPVSPTPVISLLPPPSPKSLLRNHRVEKTLEETSKRLEQEQLNLQGAEGQIRTCSSTSLSKLGVSSTSSPNLSQLPQNLPLNKVGESHGILSPSFSGSVKISPVNSGRSTPAMISSSHLHYVREQMAAALKQLKDLEEQVKAIPILEMKISTLESEKKQLLADLEKKQEIVPLERSFSAVNCNLNESCSEQNIELPSETENELETSKLRTNKIAELKRLTEKLAVPERNVKMSRTGASKITSPPKVMERRSKSIAVGEEMDMNDVVFYYRSQNTNREVAVGCERETKDAEVWVIESLLGMTCEAEKEIELLQHTVDHQRGVIGLLEGHLKEAANELEELRVAVYSRRQKDMADKEVMAHPQTLETASEAVVSMLNQASGEHLKMVDAGVNCCSELSCIAVSCVSEAKEVAVGTDQMLGYQEKSTQANLEKNTEVQSSMSSTIIEAISMPRSDLILKSKCKMTLLAQDEVDVAKNNQDITKHVEKCDKTEESITVAGKVTALNLTTEGGDEHCLIIQNSGEQPEDNDTQKGSVAEEDTSMANFGNRGALKSIMKNKDGASKSQINREKKSLQFVGILNGEYESTSSEESSDNEGDSSSDKVSEDSSDSEALNYEDTSEEEMNVNMQDTDSDIEDCAVEEKRKEEKVKKRKDREEQPTQHDTKKSCVLSQKMQEACLVVSIHLCEPNAVKTKQSPSAFCCPEYSEHVSLTLLTESRMVTPLCTTLKALIINVLDILKLQTDALASSHIVQQEWFRASSQKSSVAETVAAYLKAFMDISPEMLSHVVNLTDGNGNTALHYSVSHSNFFIVQLLLDTGVCNVDRQNKAGYTAIMLAALAAVEKEDDMNVVSRLFSLGNVNAKASQAGQTALMLAVSHGRQEMVQALLACGANVNLQDDEGSTALMCASEHGRAEIVKLLLAQTDCDVSITDNDGSNALSIALEAGQNDIAMLLYAHVNFSKVQSPSSDVLAMGKASSSHGKPE</sequence>
<dbReference type="InterPro" id="IPR047184">
    <property type="entry name" value="KANK1-4"/>
</dbReference>
<keyword evidence="1" id="KW-0597">Phosphoprotein</keyword>
<dbReference type="PANTHER" id="PTHR24168:SF23">
    <property type="entry name" value="KN MOTIF AND ANKYRIN REPEAT DOMAIN-CONTAINING PROTEIN 3"/>
    <property type="match status" value="1"/>
</dbReference>
<accession>A0A803KD77</accession>
<dbReference type="InterPro" id="IPR002110">
    <property type="entry name" value="Ankyrin_rpt"/>
</dbReference>
<dbReference type="PROSITE" id="PS50297">
    <property type="entry name" value="ANK_REP_REGION"/>
    <property type="match status" value="2"/>
</dbReference>
<feature type="region of interest" description="Disordered" evidence="7">
    <location>
        <begin position="644"/>
        <end position="692"/>
    </location>
</feature>
<reference evidence="8" key="2">
    <citation type="submission" date="2021-03" db="UniProtKB">
        <authorList>
            <consortium name="Ensembl"/>
        </authorList>
    </citation>
    <scope>IDENTIFICATION</scope>
</reference>
<dbReference type="PANTHER" id="PTHR24168">
    <property type="entry name" value="KN MOTIF AND ANKYRIN REPEAT DOMAIN-CONTAINING"/>
    <property type="match status" value="1"/>
</dbReference>
<feature type="compositionally biased region" description="Basic and acidic residues" evidence="7">
    <location>
        <begin position="680"/>
        <end position="692"/>
    </location>
</feature>
<dbReference type="Pfam" id="PF12796">
    <property type="entry name" value="Ank_2"/>
    <property type="match status" value="2"/>
</dbReference>
<dbReference type="InParanoid" id="A0A803KD77"/>